<comment type="caution">
    <text evidence="1">The sequence shown here is derived from an EMBL/GenBank/DDBJ whole genome shotgun (WGS) entry which is preliminary data.</text>
</comment>
<protein>
    <submittedName>
        <fullName evidence="1">Uncharacterized protein</fullName>
    </submittedName>
</protein>
<sequence length="220" mass="24448">MAEMYPLYKAYQDDFTEVLTDFCEAGKQFSSQNMSSGAADARIRLESRKWVKDKFGDGNMPENIQYGLSALIYMGGWSGYSGINYPVPLNKKNNQKVAKEKSIVREEKKVIPVDENLKIAYERVLEAHISKVVRSVEVKPTGETCWLVVNHRSDGTITGTRPDGGKSPGGRGPDADGYCLAIEAAVKETRLPPFLKGLDFGYNEISVTYAITDNEHVKVL</sequence>
<evidence type="ECO:0000313" key="2">
    <source>
        <dbReference type="Proteomes" id="UP000322181"/>
    </source>
</evidence>
<dbReference type="RefSeq" id="WP_150385163.1">
    <property type="nucleotide sequence ID" value="NZ_BAAAFS010000007.1"/>
</dbReference>
<dbReference type="Proteomes" id="UP000322181">
    <property type="component" value="Unassembled WGS sequence"/>
</dbReference>
<dbReference type="AlphaFoldDB" id="A0A5M9QY67"/>
<gene>
    <name evidence="1" type="ORF">F4V73_17935</name>
</gene>
<accession>A0A5M9QY67</accession>
<dbReference type="EMBL" id="VXKB01000008">
    <property type="protein sequence ID" value="KAA8712997.1"/>
    <property type="molecule type" value="Genomic_DNA"/>
</dbReference>
<evidence type="ECO:0000313" key="1">
    <source>
        <dbReference type="EMBL" id="KAA8712997.1"/>
    </source>
</evidence>
<organism evidence="1 2">
    <name type="scientific">Morganella psychrotolerans</name>
    <dbReference type="NCBI Taxonomy" id="368603"/>
    <lineage>
        <taxon>Bacteria</taxon>
        <taxon>Pseudomonadati</taxon>
        <taxon>Pseudomonadota</taxon>
        <taxon>Gammaproteobacteria</taxon>
        <taxon>Enterobacterales</taxon>
        <taxon>Morganellaceae</taxon>
        <taxon>Morganella</taxon>
    </lineage>
</organism>
<name>A0A5M9QY67_9GAMM</name>
<proteinExistence type="predicted"/>
<reference evidence="1 2" key="1">
    <citation type="submission" date="2019-09" db="EMBL/GenBank/DDBJ databases">
        <title>Draft genome sequence of various Type strains from the CCUG.</title>
        <authorList>
            <person name="Pineiro-Iglesias B."/>
            <person name="Tunovic T."/>
            <person name="Unosson C."/>
            <person name="Inganas E."/>
            <person name="Ohlen M."/>
            <person name="Cardew S."/>
            <person name="Jensie-Markopoulos S."/>
            <person name="Salva-Serra F."/>
            <person name="Jaen-Luchoro D."/>
            <person name="Karlsson R."/>
            <person name="Svensson-Stadler L."/>
            <person name="Chun J."/>
            <person name="Moore E."/>
        </authorList>
    </citation>
    <scope>NUCLEOTIDE SEQUENCE [LARGE SCALE GENOMIC DNA]</scope>
    <source>
        <strain evidence="1 2">CCUG 53682T</strain>
    </source>
</reference>